<name>A0A9P0D0A8_9CUCU</name>
<evidence type="ECO:0000256" key="2">
    <source>
        <dbReference type="SAM" id="MobiDB-lite"/>
    </source>
</evidence>
<evidence type="ECO:0000313" key="3">
    <source>
        <dbReference type="EMBL" id="CAH1107927.1"/>
    </source>
</evidence>
<dbReference type="OrthoDB" id="10463397at2759"/>
<feature type="region of interest" description="Disordered" evidence="2">
    <location>
        <begin position="139"/>
        <end position="195"/>
    </location>
</feature>
<feature type="compositionally biased region" description="Basic and acidic residues" evidence="2">
    <location>
        <begin position="148"/>
        <end position="171"/>
    </location>
</feature>
<proteinExistence type="predicted"/>
<protein>
    <submittedName>
        <fullName evidence="3">Uncharacterized protein</fullName>
    </submittedName>
</protein>
<evidence type="ECO:0000313" key="4">
    <source>
        <dbReference type="Proteomes" id="UP001153636"/>
    </source>
</evidence>
<evidence type="ECO:0000256" key="1">
    <source>
        <dbReference type="SAM" id="Coils"/>
    </source>
</evidence>
<keyword evidence="1" id="KW-0175">Coiled coil</keyword>
<organism evidence="3 4">
    <name type="scientific">Psylliodes chrysocephalus</name>
    <dbReference type="NCBI Taxonomy" id="3402493"/>
    <lineage>
        <taxon>Eukaryota</taxon>
        <taxon>Metazoa</taxon>
        <taxon>Ecdysozoa</taxon>
        <taxon>Arthropoda</taxon>
        <taxon>Hexapoda</taxon>
        <taxon>Insecta</taxon>
        <taxon>Pterygota</taxon>
        <taxon>Neoptera</taxon>
        <taxon>Endopterygota</taxon>
        <taxon>Coleoptera</taxon>
        <taxon>Polyphaga</taxon>
        <taxon>Cucujiformia</taxon>
        <taxon>Chrysomeloidea</taxon>
        <taxon>Chrysomelidae</taxon>
        <taxon>Galerucinae</taxon>
        <taxon>Alticini</taxon>
        <taxon>Psylliodes</taxon>
    </lineage>
</organism>
<feature type="coiled-coil region" evidence="1">
    <location>
        <begin position="58"/>
        <end position="85"/>
    </location>
</feature>
<dbReference type="EMBL" id="OV651815">
    <property type="protein sequence ID" value="CAH1107927.1"/>
    <property type="molecule type" value="Genomic_DNA"/>
</dbReference>
<gene>
    <name evidence="3" type="ORF">PSYICH_LOCUS9089</name>
</gene>
<reference evidence="3" key="1">
    <citation type="submission" date="2022-01" db="EMBL/GenBank/DDBJ databases">
        <authorList>
            <person name="King R."/>
        </authorList>
    </citation>
    <scope>NUCLEOTIDE SEQUENCE</scope>
</reference>
<dbReference type="Proteomes" id="UP001153636">
    <property type="component" value="Chromosome 3"/>
</dbReference>
<dbReference type="AlphaFoldDB" id="A0A9P0D0A8"/>
<accession>A0A9P0D0A8</accession>
<keyword evidence="4" id="KW-1185">Reference proteome</keyword>
<sequence>MDRKLLSLTKHPANALKDITNDSPGTLTSDSVELNKTIKLFKEKDQDNHTDTKNAENEKCFAEENEELQSALTELQKEIHMTQNILDIGKNNDLSSSFFNNAIISGIVQTDIITNYDSSIFSDKIEMLNASTTNDIAAQTKTPLDFNKNQREGNSRNEVNDEEDATNHPEEVDNVNNDPIYQIEDDGEQHSDEENNDSNITVLFFLFFRINSATNFKMVSNNWKDCNPVKVDSSLALTILF</sequence>